<evidence type="ECO:0008006" key="3">
    <source>
        <dbReference type="Google" id="ProtNLM"/>
    </source>
</evidence>
<accession>A0ABX1GAB2</accession>
<proteinExistence type="predicted"/>
<evidence type="ECO:0000313" key="2">
    <source>
        <dbReference type="Proteomes" id="UP000765845"/>
    </source>
</evidence>
<dbReference type="EMBL" id="JAAWWK010000001">
    <property type="protein sequence ID" value="NKI16100.1"/>
    <property type="molecule type" value="Genomic_DNA"/>
</dbReference>
<keyword evidence="2" id="KW-1185">Reference proteome</keyword>
<reference evidence="1 2" key="1">
    <citation type="submission" date="2020-04" db="EMBL/GenBank/DDBJ databases">
        <authorList>
            <person name="Yoon J."/>
        </authorList>
    </citation>
    <scope>NUCLEOTIDE SEQUENCE [LARGE SCALE GENOMIC DNA]</scope>
    <source>
        <strain evidence="1 2">KMU-166</strain>
    </source>
</reference>
<name>A0ABX1GAB2_9GAMM</name>
<protein>
    <recommendedName>
        <fullName evidence="3">Tellurite resistance protein TerB</fullName>
    </recommendedName>
</protein>
<gene>
    <name evidence="1" type="ORF">HCU74_01580</name>
</gene>
<sequence>MNPSQSLRVSTMMRALQDSIMPAIGDDQPLAREQAGLLLGHLAALQQQDGQEKAVDNYCDTLLENLCESLLALSRNEQDAEVRALREQLESACGDGDLHAAGFYCERLLALTDVSDDFKTQSAVALYRYAKAHTQMGRAWCLPMGFDSNAGELPAVGDILKAGAKANELS</sequence>
<evidence type="ECO:0000313" key="1">
    <source>
        <dbReference type="EMBL" id="NKI16100.1"/>
    </source>
</evidence>
<dbReference type="RefSeq" id="WP_168448638.1">
    <property type="nucleotide sequence ID" value="NZ_JAAWWK010000001.1"/>
</dbReference>
<organism evidence="1 2">
    <name type="scientific">Spongiibacter thalassae</name>
    <dbReference type="NCBI Taxonomy" id="2721624"/>
    <lineage>
        <taxon>Bacteria</taxon>
        <taxon>Pseudomonadati</taxon>
        <taxon>Pseudomonadota</taxon>
        <taxon>Gammaproteobacteria</taxon>
        <taxon>Cellvibrionales</taxon>
        <taxon>Spongiibacteraceae</taxon>
        <taxon>Spongiibacter</taxon>
    </lineage>
</organism>
<dbReference type="Proteomes" id="UP000765845">
    <property type="component" value="Unassembled WGS sequence"/>
</dbReference>
<comment type="caution">
    <text evidence="1">The sequence shown here is derived from an EMBL/GenBank/DDBJ whole genome shotgun (WGS) entry which is preliminary data.</text>
</comment>